<gene>
    <name evidence="5" type="ORF">E1267_38815</name>
</gene>
<dbReference type="EMBL" id="SMJZ01000244">
    <property type="protein sequence ID" value="TDB98371.1"/>
    <property type="molecule type" value="Genomic_DNA"/>
</dbReference>
<dbReference type="PANTHER" id="PTHR43172:SF1">
    <property type="entry name" value="ADENYLOSUCCINATE LYASE"/>
    <property type="match status" value="1"/>
</dbReference>
<dbReference type="Pfam" id="PF00206">
    <property type="entry name" value="Lyase_1"/>
    <property type="match status" value="1"/>
</dbReference>
<dbReference type="PROSITE" id="PS00163">
    <property type="entry name" value="FUMARATE_LYASES"/>
    <property type="match status" value="1"/>
</dbReference>
<organism evidence="5 6">
    <name type="scientific">Nonomuraea longispora</name>
    <dbReference type="NCBI Taxonomy" id="1848320"/>
    <lineage>
        <taxon>Bacteria</taxon>
        <taxon>Bacillati</taxon>
        <taxon>Actinomycetota</taxon>
        <taxon>Actinomycetes</taxon>
        <taxon>Streptosporangiales</taxon>
        <taxon>Streptosporangiaceae</taxon>
        <taxon>Nonomuraea</taxon>
    </lineage>
</organism>
<dbReference type="PANTHER" id="PTHR43172">
    <property type="entry name" value="ADENYLOSUCCINATE LYASE"/>
    <property type="match status" value="1"/>
</dbReference>
<dbReference type="Gene3D" id="1.10.275.60">
    <property type="match status" value="1"/>
</dbReference>
<dbReference type="RefSeq" id="WP_132340482.1">
    <property type="nucleotide sequence ID" value="NZ_SMJZ01000244.1"/>
</dbReference>
<dbReference type="SMART" id="SM00998">
    <property type="entry name" value="ADSL_C"/>
    <property type="match status" value="1"/>
</dbReference>
<keyword evidence="6" id="KW-1185">Reference proteome</keyword>
<sequence length="476" mass="51785">MTAKPRIPDVLAARYASPELARLWSAEYKIVAERRLWLAVLRAQAELGVAVPEEAVADYDKVVEQVDLASIAARERVTRHDVKARIEEFNALAGHEQVHKGMTSRDLTENVEQLQVRDSLLLVRDRTAALLARLARLAAEHQATVVAGRSHNVAAQATTLGKRFATAADELLVAFRRLEELIGRYPLRGIKGPVGTAQDMLDLLGGDRGRLAELEERVAAHLGFAHRFTSVGQVYPRSLDYEVVTALVQLAASPSSLAMTIRLMAGHELVTEGFKEGQVGSSAMPHKMNTRSCERVNGLTVVLRGYASMVGELAGDQWNEGDVSCSVVRRVALPDAFFAFDGLVETMLTVLDEFGAFPAVIASELDRYLPFLATTKMLMAAVRAGVGREQAHELIKEHAVAAALAMRSHGGGNDLLDRLAADERFPLGRPQLLELLADRVSFTGAAGEQVTEVLRQVDEVVAEHPEAAAYRPGAIL</sequence>
<dbReference type="NCBIfam" id="TIGR00928">
    <property type="entry name" value="purB"/>
    <property type="match status" value="1"/>
</dbReference>
<dbReference type="InterPro" id="IPR020557">
    <property type="entry name" value="Fumarate_lyase_CS"/>
</dbReference>
<name>A0A4R4MXR0_9ACTN</name>
<comment type="catalytic activity">
    <reaction evidence="3">
        <text>(2S)-2-[5-amino-1-(5-phospho-beta-D-ribosyl)imidazole-4-carboxamido]succinate = 5-amino-1-(5-phospho-beta-D-ribosyl)imidazole-4-carboxamide + fumarate</text>
        <dbReference type="Rhea" id="RHEA:23920"/>
        <dbReference type="ChEBI" id="CHEBI:29806"/>
        <dbReference type="ChEBI" id="CHEBI:58443"/>
        <dbReference type="ChEBI" id="CHEBI:58475"/>
        <dbReference type="EC" id="4.3.2.2"/>
    </reaction>
</comment>
<reference evidence="5 6" key="1">
    <citation type="submission" date="2019-02" db="EMBL/GenBank/DDBJ databases">
        <title>Draft genome sequences of novel Actinobacteria.</title>
        <authorList>
            <person name="Sahin N."/>
            <person name="Ay H."/>
            <person name="Saygin H."/>
        </authorList>
    </citation>
    <scope>NUCLEOTIDE SEQUENCE [LARGE SCALE GENOMIC DNA]</scope>
    <source>
        <strain evidence="5 6">KC201</strain>
    </source>
</reference>
<dbReference type="UniPathway" id="UPA00074">
    <property type="reaction ID" value="UER00132"/>
</dbReference>
<comment type="pathway">
    <text evidence="3">Purine metabolism; AMP biosynthesis via de novo pathway; AMP from IMP: step 2/2.</text>
</comment>
<dbReference type="InterPro" id="IPR019468">
    <property type="entry name" value="AdenyloSucc_lyase_C"/>
</dbReference>
<evidence type="ECO:0000259" key="4">
    <source>
        <dbReference type="SMART" id="SM00998"/>
    </source>
</evidence>
<comment type="similarity">
    <text evidence="3">Belongs to the lyase 1 family. Adenylosuccinate lyase subfamily.</text>
</comment>
<dbReference type="InterPro" id="IPR022761">
    <property type="entry name" value="Fumarate_lyase_N"/>
</dbReference>
<evidence type="ECO:0000256" key="1">
    <source>
        <dbReference type="ARBA" id="ARBA00023239"/>
    </source>
</evidence>
<dbReference type="Gene3D" id="1.20.200.10">
    <property type="entry name" value="Fumarase/aspartase (Central domain)"/>
    <property type="match status" value="1"/>
</dbReference>
<dbReference type="UniPathway" id="UPA00075">
    <property type="reaction ID" value="UER00336"/>
</dbReference>
<evidence type="ECO:0000313" key="6">
    <source>
        <dbReference type="Proteomes" id="UP000295157"/>
    </source>
</evidence>
<dbReference type="GO" id="GO:0070626">
    <property type="term" value="F:(S)-2-(5-amino-1-(5-phospho-D-ribosyl)imidazole-4-carboxamido) succinate lyase (fumarate-forming) activity"/>
    <property type="evidence" value="ECO:0007669"/>
    <property type="project" value="TreeGrafter"/>
</dbReference>
<protein>
    <recommendedName>
        <fullName evidence="2 3">Adenylosuccinate lyase</fullName>
        <shortName evidence="3">ASL</shortName>
        <ecNumber evidence="2 3">4.3.2.2</ecNumber>
    </recommendedName>
    <alternativeName>
        <fullName evidence="3">Adenylosuccinase</fullName>
    </alternativeName>
</protein>
<dbReference type="EC" id="4.3.2.2" evidence="2 3"/>
<comment type="pathway">
    <text evidence="3">Purine metabolism; IMP biosynthesis via de novo pathway; 5-amino-1-(5-phospho-D-ribosyl)imidazole-4-carboxamide from 5-amino-1-(5-phospho-D-ribosyl)imidazole-4-carboxylate: step 2/2.</text>
</comment>
<feature type="domain" description="Adenylosuccinate lyase C-terminal" evidence="4">
    <location>
        <begin position="369"/>
        <end position="454"/>
    </location>
</feature>
<evidence type="ECO:0000313" key="5">
    <source>
        <dbReference type="EMBL" id="TDB98371.1"/>
    </source>
</evidence>
<dbReference type="GO" id="GO:0006189">
    <property type="term" value="P:'de novo' IMP biosynthetic process"/>
    <property type="evidence" value="ECO:0007669"/>
    <property type="project" value="UniProtKB-UniPathway"/>
</dbReference>
<dbReference type="OrthoDB" id="9768878at2"/>
<dbReference type="AlphaFoldDB" id="A0A4R4MXR0"/>
<proteinExistence type="inferred from homology"/>
<dbReference type="PRINTS" id="PR00149">
    <property type="entry name" value="FUMRATELYASE"/>
</dbReference>
<dbReference type="GO" id="GO:0004018">
    <property type="term" value="F:N6-(1,2-dicarboxyethyl)AMP AMP-lyase (fumarate-forming) activity"/>
    <property type="evidence" value="ECO:0007669"/>
    <property type="project" value="UniProtKB-UniRule"/>
</dbReference>
<dbReference type="Pfam" id="PF10397">
    <property type="entry name" value="ADSL_C"/>
    <property type="match status" value="1"/>
</dbReference>
<evidence type="ECO:0000256" key="3">
    <source>
        <dbReference type="RuleBase" id="RU361172"/>
    </source>
</evidence>
<keyword evidence="1 3" id="KW-0456">Lyase</keyword>
<dbReference type="InterPro" id="IPR004769">
    <property type="entry name" value="Pur_lyase"/>
</dbReference>
<dbReference type="Proteomes" id="UP000295157">
    <property type="component" value="Unassembled WGS sequence"/>
</dbReference>
<dbReference type="SUPFAM" id="SSF48557">
    <property type="entry name" value="L-aspartase-like"/>
    <property type="match status" value="1"/>
</dbReference>
<dbReference type="InterPro" id="IPR000362">
    <property type="entry name" value="Fumarate_lyase_fam"/>
</dbReference>
<dbReference type="Gene3D" id="1.10.40.30">
    <property type="entry name" value="Fumarase/aspartase (C-terminal domain)"/>
    <property type="match status" value="1"/>
</dbReference>
<dbReference type="GO" id="GO:0044208">
    <property type="term" value="P:'de novo' AMP biosynthetic process"/>
    <property type="evidence" value="ECO:0007669"/>
    <property type="project" value="UniProtKB-UniPathway"/>
</dbReference>
<dbReference type="InterPro" id="IPR008948">
    <property type="entry name" value="L-Aspartase-like"/>
</dbReference>
<evidence type="ECO:0000256" key="2">
    <source>
        <dbReference type="NCBIfam" id="TIGR00928"/>
    </source>
</evidence>
<comment type="catalytic activity">
    <reaction evidence="3">
        <text>N(6)-(1,2-dicarboxyethyl)-AMP = fumarate + AMP</text>
        <dbReference type="Rhea" id="RHEA:16853"/>
        <dbReference type="ChEBI" id="CHEBI:29806"/>
        <dbReference type="ChEBI" id="CHEBI:57567"/>
        <dbReference type="ChEBI" id="CHEBI:456215"/>
        <dbReference type="EC" id="4.3.2.2"/>
    </reaction>
</comment>
<keyword evidence="3" id="KW-0658">Purine biosynthesis</keyword>
<dbReference type="GO" id="GO:0005829">
    <property type="term" value="C:cytosol"/>
    <property type="evidence" value="ECO:0007669"/>
    <property type="project" value="TreeGrafter"/>
</dbReference>
<accession>A0A4R4MXR0</accession>
<comment type="caution">
    <text evidence="5">The sequence shown here is derived from an EMBL/GenBank/DDBJ whole genome shotgun (WGS) entry which is preliminary data.</text>
</comment>